<proteinExistence type="predicted"/>
<dbReference type="ExpressionAtlas" id="A0A1D6P890">
    <property type="expression patterns" value="baseline and differential"/>
</dbReference>
<feature type="signal peptide" evidence="3">
    <location>
        <begin position="1"/>
        <end position="18"/>
    </location>
</feature>
<dbReference type="AlphaFoldDB" id="A0A1D6P890"/>
<feature type="chain" id="PRO_5010807690" evidence="3">
    <location>
        <begin position="19"/>
        <end position="547"/>
    </location>
</feature>
<feature type="transmembrane region" description="Helical" evidence="2">
    <location>
        <begin position="457"/>
        <end position="480"/>
    </location>
</feature>
<dbReference type="PaxDb" id="4577-GRMZM2G435049_P01"/>
<keyword evidence="2" id="KW-0812">Transmembrane</keyword>
<keyword evidence="2" id="KW-1133">Transmembrane helix</keyword>
<feature type="region of interest" description="Disordered" evidence="1">
    <location>
        <begin position="302"/>
        <end position="330"/>
    </location>
</feature>
<evidence type="ECO:0000256" key="3">
    <source>
        <dbReference type="SAM" id="SignalP"/>
    </source>
</evidence>
<dbReference type="InParanoid" id="A0A1D6P890"/>
<dbReference type="EMBL" id="CM000785">
    <property type="protein sequence ID" value="AQL06042.1"/>
    <property type="molecule type" value="Genomic_DNA"/>
</dbReference>
<protein>
    <submittedName>
        <fullName evidence="4">Uncharacterized protein</fullName>
    </submittedName>
</protein>
<name>A0A1D6P890_MAIZE</name>
<gene>
    <name evidence="4" type="ORF">ZEAMMB73_Zm00001d047274</name>
</gene>
<feature type="transmembrane region" description="Helical" evidence="2">
    <location>
        <begin position="524"/>
        <end position="543"/>
    </location>
</feature>
<accession>A0A1D6P890</accession>
<keyword evidence="2" id="KW-0472">Membrane</keyword>
<feature type="transmembrane region" description="Helical" evidence="2">
    <location>
        <begin position="132"/>
        <end position="152"/>
    </location>
</feature>
<evidence type="ECO:0000256" key="1">
    <source>
        <dbReference type="SAM" id="MobiDB-lite"/>
    </source>
</evidence>
<feature type="transmembrane region" description="Helical" evidence="2">
    <location>
        <begin position="269"/>
        <end position="294"/>
    </location>
</feature>
<keyword evidence="3" id="KW-0732">Signal</keyword>
<organism evidence="4">
    <name type="scientific">Zea mays</name>
    <name type="common">Maize</name>
    <dbReference type="NCBI Taxonomy" id="4577"/>
    <lineage>
        <taxon>Eukaryota</taxon>
        <taxon>Viridiplantae</taxon>
        <taxon>Streptophyta</taxon>
        <taxon>Embryophyta</taxon>
        <taxon>Tracheophyta</taxon>
        <taxon>Spermatophyta</taxon>
        <taxon>Magnoliopsida</taxon>
        <taxon>Liliopsida</taxon>
        <taxon>Poales</taxon>
        <taxon>Poaceae</taxon>
        <taxon>PACMAD clade</taxon>
        <taxon>Panicoideae</taxon>
        <taxon>Andropogonodae</taxon>
        <taxon>Andropogoneae</taxon>
        <taxon>Tripsacinae</taxon>
        <taxon>Zea</taxon>
    </lineage>
</organism>
<sequence length="547" mass="56492">MAALFSSLLALVMGTVSAAKAVVTEIIPPAAALVANIMAIATTTASASVAWFIYYVCAVAAAAVDVATDTLPYAVAVARTAACSAVQSSRLALQVLLSYLWSLSSAAVAGAARLATVMLPAAVALAESLVGAAWSLLAAAAAVVVHTLPYAVRASQPWLEMTSNLLRQLYGWSLAAAAQEPPDMAQAFKDVVESATRLSQSLRRLYGWLVATAAEKLETDAAYACAAAASEKLNPSDADASAVVSRMEAEASAMIQHGWRSWFLHDRGVAVCVLLALALLAVAFICGGVCALTLSSRLAGRQDHGDRRRSGFASSSATPNQTPESRAHESKSLAMATPIANLSAVVTGAIAAARAVATEMLPAAVTRHAVAEASRAWVAWLTSHLWAWLAAARAVAADNIPVGAAADAWGPCLQTAAKLSHDLYGWLAAAVVQKLPDVAAEKLLDDAAAWLVRGRGVAAYSTLALALLAVAFLGGAVCALTCRSMKGPALGGARVPRAVFEANPKRYYATVRTARKARRRAGGAGCKLIPAGLLVAFAAYLAAKMLY</sequence>
<feature type="transmembrane region" description="Helical" evidence="2">
    <location>
        <begin position="99"/>
        <end position="126"/>
    </location>
</feature>
<reference evidence="4" key="1">
    <citation type="submission" date="2015-12" db="EMBL/GenBank/DDBJ databases">
        <title>Update maize B73 reference genome by single molecule sequencing technologies.</title>
        <authorList>
            <consortium name="Maize Genome Sequencing Project"/>
            <person name="Ware D."/>
        </authorList>
    </citation>
    <scope>NUCLEOTIDE SEQUENCE</scope>
    <source>
        <tissue evidence="4">Seedling</tissue>
    </source>
</reference>
<evidence type="ECO:0000313" key="4">
    <source>
        <dbReference type="EMBL" id="AQL06042.1"/>
    </source>
</evidence>
<feature type="transmembrane region" description="Helical" evidence="2">
    <location>
        <begin position="34"/>
        <end position="57"/>
    </location>
</feature>
<dbReference type="eggNOG" id="ENOG502R5ZK">
    <property type="taxonomic scope" value="Eukaryota"/>
</dbReference>
<feature type="compositionally biased region" description="Polar residues" evidence="1">
    <location>
        <begin position="312"/>
        <end position="324"/>
    </location>
</feature>
<evidence type="ECO:0000256" key="2">
    <source>
        <dbReference type="SAM" id="Phobius"/>
    </source>
</evidence>